<dbReference type="Gene3D" id="2.115.10.20">
    <property type="entry name" value="Glycosyl hydrolase domain, family 43"/>
    <property type="match status" value="2"/>
</dbReference>
<gene>
    <name evidence="1" type="ORF">ACJDUH_19650</name>
</gene>
<name>A0ABW8TXC9_9CLOT</name>
<dbReference type="PANTHER" id="PTHR30032:SF8">
    <property type="entry name" value="GERMINATION-SPECIFIC N-ACETYLMURAMOYL-L-ALANINE AMIDASE"/>
    <property type="match status" value="1"/>
</dbReference>
<dbReference type="Gene3D" id="3.40.50.12090">
    <property type="match status" value="2"/>
</dbReference>
<dbReference type="PROSITE" id="PS51257">
    <property type="entry name" value="PROKAR_LIPOPROTEIN"/>
    <property type="match status" value="1"/>
</dbReference>
<accession>A0ABW8TXC9</accession>
<dbReference type="SUPFAM" id="SSF75005">
    <property type="entry name" value="Arabinanase/levansucrase/invertase"/>
    <property type="match status" value="1"/>
</dbReference>
<keyword evidence="2" id="KW-1185">Reference proteome</keyword>
<dbReference type="Pfam" id="PF04122">
    <property type="entry name" value="CW_binding_2"/>
    <property type="match status" value="3"/>
</dbReference>
<organism evidence="1 2">
    <name type="scientific">Candidatus Clostridium radicumherbarum</name>
    <dbReference type="NCBI Taxonomy" id="3381662"/>
    <lineage>
        <taxon>Bacteria</taxon>
        <taxon>Bacillati</taxon>
        <taxon>Bacillota</taxon>
        <taxon>Clostridia</taxon>
        <taxon>Eubacteriales</taxon>
        <taxon>Clostridiaceae</taxon>
        <taxon>Clostridium</taxon>
    </lineage>
</organism>
<dbReference type="RefSeq" id="WP_406766931.1">
    <property type="nucleotide sequence ID" value="NZ_JBJHZY010000011.1"/>
</dbReference>
<evidence type="ECO:0000313" key="1">
    <source>
        <dbReference type="EMBL" id="MFL0270299.1"/>
    </source>
</evidence>
<proteinExistence type="predicted"/>
<dbReference type="InterPro" id="IPR051922">
    <property type="entry name" value="Bact_Sporulation_Assoc"/>
</dbReference>
<sequence>MGEKSYGVLTTLLVVIILSCVYGHNVYAQTDNDKQIQVTRLAGKDRYETATIISKFGWKQTCDNAILVTGEDYPDALCSVPLAAKLKAPILLTERNNLNSNTLNEIRRLNVKKVFIIGGTGVITEKVEKTIRSLNLETERLAGTDRYETCVKIAEKMGQPTEAFITTGEDFPDALSAAPVASVKNVPILLTSKKIWPASIKAYLNKTNIKNTYVIGGQAVIDNYATTDLLNSIRIYGSDRYETNNKIINKFYESLNLKTIYLATGENFPDALSGAALAQISSSPIVLTPRKANGIVRDLLDSHKFLITNINLLGGEQIVSNDSVSMDPYSQIKNAKVFLNISTYDGSNQSVHPKVLYFSNGWNGWKYWMVYTPYPNGNDMFENPSVTCSNDGVNWIAPKTLINPLVDAPLEKGEHNSDPHLVYNYDTQELELWYRYTYFDNEDRIYRITTKNGSNWTKPELVLTFENQEHCYSPVVLYENKEYKLFYVNEKYEIISKKSIDAKSWYGDTNVNLKMQDPYLPWHLDIVHTDIGYEAVVTAFKDGERRLNNMQLIWAVSEDGINYNNSQTILMPSYSNTAWDNKQIYRSTFVKVDGVYKLFYSAMDKNIKWHIGLSQGYNLQDLCGYSLMNN</sequence>
<dbReference type="Proteomes" id="UP001623661">
    <property type="component" value="Unassembled WGS sequence"/>
</dbReference>
<dbReference type="InterPro" id="IPR023296">
    <property type="entry name" value="Glyco_hydro_beta-prop_sf"/>
</dbReference>
<reference evidence="1 2" key="1">
    <citation type="submission" date="2024-11" db="EMBL/GenBank/DDBJ databases">
        <authorList>
            <person name="Heng Y.C."/>
            <person name="Lim A.C.H."/>
            <person name="Lee J.K.Y."/>
            <person name="Kittelmann S."/>
        </authorList>
    </citation>
    <scope>NUCLEOTIDE SEQUENCE [LARGE SCALE GENOMIC DNA]</scope>
    <source>
        <strain evidence="1 2">WILCCON 0202</strain>
    </source>
</reference>
<dbReference type="InterPro" id="IPR007253">
    <property type="entry name" value="Cell_wall-bd_2"/>
</dbReference>
<dbReference type="EMBL" id="JBJHZY010000011">
    <property type="protein sequence ID" value="MFL0270299.1"/>
    <property type="molecule type" value="Genomic_DNA"/>
</dbReference>
<protein>
    <submittedName>
        <fullName evidence="1">Cell wall-binding repeat-containing protein</fullName>
    </submittedName>
</protein>
<evidence type="ECO:0000313" key="2">
    <source>
        <dbReference type="Proteomes" id="UP001623661"/>
    </source>
</evidence>
<dbReference type="PANTHER" id="PTHR30032">
    <property type="entry name" value="N-ACETYLMURAMOYL-L-ALANINE AMIDASE-RELATED"/>
    <property type="match status" value="1"/>
</dbReference>
<comment type="caution">
    <text evidence="1">The sequence shown here is derived from an EMBL/GenBank/DDBJ whole genome shotgun (WGS) entry which is preliminary data.</text>
</comment>